<name>A0A168PCP2_9BACL</name>
<evidence type="ECO:0000313" key="2">
    <source>
        <dbReference type="Proteomes" id="UP000077355"/>
    </source>
</evidence>
<reference evidence="1 2" key="1">
    <citation type="submission" date="2016-03" db="EMBL/GenBank/DDBJ databases">
        <title>Draft genome sequence of Paenibacillus antarcticus CECT 5836.</title>
        <authorList>
            <person name="Shin S.-K."/>
            <person name="Yi H."/>
        </authorList>
    </citation>
    <scope>NUCLEOTIDE SEQUENCE [LARGE SCALE GENOMIC DNA]</scope>
    <source>
        <strain evidence="1 2">CECT 5836</strain>
    </source>
</reference>
<dbReference type="OrthoDB" id="2891506at2"/>
<accession>A0A168PCP2</accession>
<keyword evidence="2" id="KW-1185">Reference proteome</keyword>
<proteinExistence type="predicted"/>
<dbReference type="AlphaFoldDB" id="A0A168PCP2"/>
<evidence type="ECO:0000313" key="1">
    <source>
        <dbReference type="EMBL" id="OAB46637.1"/>
    </source>
</evidence>
<gene>
    <name evidence="1" type="ORF">PBAT_11050</name>
</gene>
<sequence>MKRIYPESKTGLINYIEENFHSIDQFVITLLMKDGTSLTVYDTYTYLEALGLTEIQRDCIHEDAHNDCFICKKRLSDG</sequence>
<dbReference type="EMBL" id="LVJI01000015">
    <property type="protein sequence ID" value="OAB46637.1"/>
    <property type="molecule type" value="Genomic_DNA"/>
</dbReference>
<protein>
    <submittedName>
        <fullName evidence="1">Uncharacterized protein</fullName>
    </submittedName>
</protein>
<comment type="caution">
    <text evidence="1">The sequence shown here is derived from an EMBL/GenBank/DDBJ whole genome shotgun (WGS) entry which is preliminary data.</text>
</comment>
<dbReference type="Proteomes" id="UP000077355">
    <property type="component" value="Unassembled WGS sequence"/>
</dbReference>
<organism evidence="1 2">
    <name type="scientific">Paenibacillus antarcticus</name>
    <dbReference type="NCBI Taxonomy" id="253703"/>
    <lineage>
        <taxon>Bacteria</taxon>
        <taxon>Bacillati</taxon>
        <taxon>Bacillota</taxon>
        <taxon>Bacilli</taxon>
        <taxon>Bacillales</taxon>
        <taxon>Paenibacillaceae</taxon>
        <taxon>Paenibacillus</taxon>
    </lineage>
</organism>